<reference evidence="1 2" key="1">
    <citation type="journal article" date="2012" name="J. Virol.">
        <title>Complete Genome Sequence of Aeromonas hydrophila Phage CC2.</title>
        <authorList>
            <person name="Shen C.J."/>
            <person name="Liu Y.J."/>
            <person name="Lu C.P."/>
        </authorList>
    </citation>
    <scope>NUCLEOTIDE SEQUENCE [LARGE SCALE GENOMIC DNA]</scope>
</reference>
<dbReference type="OrthoDB" id="41300at10239"/>
<organism evidence="1 2">
    <name type="scientific">Aeromonas phage CC2</name>
    <dbReference type="NCBI Taxonomy" id="1204516"/>
    <lineage>
        <taxon>Viruses</taxon>
        <taxon>Duplodnaviria</taxon>
        <taxon>Heunggongvirae</taxon>
        <taxon>Uroviricota</taxon>
        <taxon>Caudoviricetes</taxon>
        <taxon>Pantevenvirales</taxon>
        <taxon>Straboviridae</taxon>
        <taxon>Emmerichvirinae</taxon>
        <taxon>Ceceduovirus</taxon>
        <taxon>Ceceduovirus cc2</taxon>
    </lineage>
</organism>
<sequence>MIDMETLFALILTSCVIDMNNNPVCETFQVELSTTKEICEERKLENMSFLFEEDRLDCELVKYEKE</sequence>
<dbReference type="Proteomes" id="UP000009016">
    <property type="component" value="Segment"/>
</dbReference>
<accession>I6WBD5</accession>
<dbReference type="GeneID" id="14016465"/>
<dbReference type="KEGG" id="vg:14016465"/>
<gene>
    <name evidence="1" type="ORF">CC2_178</name>
</gene>
<evidence type="ECO:0000313" key="2">
    <source>
        <dbReference type="Proteomes" id="UP000009016"/>
    </source>
</evidence>
<dbReference type="EMBL" id="JX123262">
    <property type="protein sequence ID" value="AFN39245.1"/>
    <property type="molecule type" value="Genomic_DNA"/>
</dbReference>
<proteinExistence type="predicted"/>
<dbReference type="RefSeq" id="YP_007010204.1">
    <property type="nucleotide sequence ID" value="NC_019538.1"/>
</dbReference>
<keyword evidence="2" id="KW-1185">Reference proteome</keyword>
<evidence type="ECO:0000313" key="1">
    <source>
        <dbReference type="EMBL" id="AFN39245.1"/>
    </source>
</evidence>
<protein>
    <submittedName>
        <fullName evidence="1">Uncharacterized protein</fullName>
    </submittedName>
</protein>
<name>I6WBD5_9CAUD</name>